<evidence type="ECO:0000313" key="3">
    <source>
        <dbReference type="EMBL" id="JAP85227.1"/>
    </source>
</evidence>
<feature type="transmembrane region" description="Helical" evidence="2">
    <location>
        <begin position="97"/>
        <end position="113"/>
    </location>
</feature>
<keyword evidence="2" id="KW-0472">Membrane</keyword>
<evidence type="ECO:0000256" key="2">
    <source>
        <dbReference type="SAM" id="Phobius"/>
    </source>
</evidence>
<reference evidence="3" key="1">
    <citation type="journal article" date="2016" name="Ticks Tick Borne Dis.">
        <title>De novo assembly and annotation of the salivary gland transcriptome of Rhipicephalus appendiculatus male and female ticks during blood feeding.</title>
        <authorList>
            <person name="de Castro M.H."/>
            <person name="de Klerk D."/>
            <person name="Pienaar R."/>
            <person name="Latif A.A."/>
            <person name="Rees D.J."/>
            <person name="Mans B.J."/>
        </authorList>
    </citation>
    <scope>NUCLEOTIDE SEQUENCE</scope>
    <source>
        <tissue evidence="3">Salivary glands</tissue>
    </source>
</reference>
<feature type="transmembrane region" description="Helical" evidence="2">
    <location>
        <begin position="12"/>
        <end position="32"/>
    </location>
</feature>
<feature type="transmembrane region" description="Helical" evidence="2">
    <location>
        <begin position="53"/>
        <end position="77"/>
    </location>
</feature>
<name>A0A131Z1T3_RHIAP</name>
<protein>
    <submittedName>
        <fullName evidence="3">Uncharacterized protein</fullName>
    </submittedName>
</protein>
<evidence type="ECO:0000256" key="1">
    <source>
        <dbReference type="SAM" id="MobiDB-lite"/>
    </source>
</evidence>
<accession>A0A131Z1T3</accession>
<organism evidence="3">
    <name type="scientific">Rhipicephalus appendiculatus</name>
    <name type="common">Brown ear tick</name>
    <dbReference type="NCBI Taxonomy" id="34631"/>
    <lineage>
        <taxon>Eukaryota</taxon>
        <taxon>Metazoa</taxon>
        <taxon>Ecdysozoa</taxon>
        <taxon>Arthropoda</taxon>
        <taxon>Chelicerata</taxon>
        <taxon>Arachnida</taxon>
        <taxon>Acari</taxon>
        <taxon>Parasitiformes</taxon>
        <taxon>Ixodida</taxon>
        <taxon>Ixodoidea</taxon>
        <taxon>Ixodidae</taxon>
        <taxon>Rhipicephalinae</taxon>
        <taxon>Rhipicephalus</taxon>
        <taxon>Rhipicephalus</taxon>
    </lineage>
</organism>
<dbReference type="EMBL" id="GEDV01003330">
    <property type="protein sequence ID" value="JAP85227.1"/>
    <property type="molecule type" value="Transcribed_RNA"/>
</dbReference>
<feature type="compositionally biased region" description="Pro residues" evidence="1">
    <location>
        <begin position="290"/>
        <end position="299"/>
    </location>
</feature>
<keyword evidence="2" id="KW-0812">Transmembrane</keyword>
<dbReference type="AlphaFoldDB" id="A0A131Z1T3"/>
<keyword evidence="2" id="KW-1133">Transmembrane helix</keyword>
<sequence length="299" mass="32224">MDMILGVMDEGYHLGSAVAALVVIVQTVYLGLDSADEVTSLVQKCLLLHFHVVRLRPGSGVLLEVAVWLLDMAFHLWFLMVDCTRVVSSLYFNSKPLQVLHCAILFLFHLQILRRYCMGIHVTVDNAIADDANAQQQQVLQADEAVEVPAPVAAAAAVAARRVEVDAGESSLLPGSQSSATKLTSQSAPAAFSHDELLSLDFTRAESESSSPVCRCFRQHALHGASSQVDDLNACRVGCVWSLDPSAQTESEGGPMANKPSPHLDAAMFLEGPPASACLRRRKSVQAEPQPQPKPQEAS</sequence>
<feature type="region of interest" description="Disordered" evidence="1">
    <location>
        <begin position="246"/>
        <end position="299"/>
    </location>
</feature>
<proteinExistence type="predicted"/>